<keyword evidence="3" id="KW-1185">Reference proteome</keyword>
<dbReference type="EMBL" id="CP036298">
    <property type="protein sequence ID" value="QDV27679.1"/>
    <property type="molecule type" value="Genomic_DNA"/>
</dbReference>
<protein>
    <submittedName>
        <fullName evidence="2">Uncharacterized protein</fullName>
    </submittedName>
</protein>
<proteinExistence type="predicted"/>
<gene>
    <name evidence="2" type="ORF">Q31a_60720</name>
</gene>
<sequence>MRCFLDMAGVALTLHAAVLVRRIPSSSVSASARSFLQISEEGCGSSRSARTRSRQWNSTA</sequence>
<evidence type="ECO:0000256" key="1">
    <source>
        <dbReference type="SAM" id="MobiDB-lite"/>
    </source>
</evidence>
<dbReference type="Proteomes" id="UP000318017">
    <property type="component" value="Chromosome"/>
</dbReference>
<name>A0A518GGG1_9BACT</name>
<accession>A0A518GGG1</accession>
<evidence type="ECO:0000313" key="2">
    <source>
        <dbReference type="EMBL" id="QDV27679.1"/>
    </source>
</evidence>
<feature type="region of interest" description="Disordered" evidence="1">
    <location>
        <begin position="39"/>
        <end position="60"/>
    </location>
</feature>
<dbReference type="KEGG" id="ahel:Q31a_60720"/>
<reference evidence="2 3" key="1">
    <citation type="submission" date="2019-02" db="EMBL/GenBank/DDBJ databases">
        <title>Deep-cultivation of Planctomycetes and their phenomic and genomic characterization uncovers novel biology.</title>
        <authorList>
            <person name="Wiegand S."/>
            <person name="Jogler M."/>
            <person name="Boedeker C."/>
            <person name="Pinto D."/>
            <person name="Vollmers J."/>
            <person name="Rivas-Marin E."/>
            <person name="Kohn T."/>
            <person name="Peeters S.H."/>
            <person name="Heuer A."/>
            <person name="Rast P."/>
            <person name="Oberbeckmann S."/>
            <person name="Bunk B."/>
            <person name="Jeske O."/>
            <person name="Meyerdierks A."/>
            <person name="Storesund J.E."/>
            <person name="Kallscheuer N."/>
            <person name="Luecker S."/>
            <person name="Lage O.M."/>
            <person name="Pohl T."/>
            <person name="Merkel B.J."/>
            <person name="Hornburger P."/>
            <person name="Mueller R.-W."/>
            <person name="Bruemmer F."/>
            <person name="Labrenz M."/>
            <person name="Spormann A.M."/>
            <person name="Op den Camp H."/>
            <person name="Overmann J."/>
            <person name="Amann R."/>
            <person name="Jetten M.S.M."/>
            <person name="Mascher T."/>
            <person name="Medema M.H."/>
            <person name="Devos D.P."/>
            <person name="Kaster A.-K."/>
            <person name="Ovreas L."/>
            <person name="Rohde M."/>
            <person name="Galperin M.Y."/>
            <person name="Jogler C."/>
        </authorList>
    </citation>
    <scope>NUCLEOTIDE SEQUENCE [LARGE SCALE GENOMIC DNA]</scope>
    <source>
        <strain evidence="2 3">Q31a</strain>
    </source>
</reference>
<dbReference type="AlphaFoldDB" id="A0A518GGG1"/>
<organism evidence="2 3">
    <name type="scientific">Aureliella helgolandensis</name>
    <dbReference type="NCBI Taxonomy" id="2527968"/>
    <lineage>
        <taxon>Bacteria</taxon>
        <taxon>Pseudomonadati</taxon>
        <taxon>Planctomycetota</taxon>
        <taxon>Planctomycetia</taxon>
        <taxon>Pirellulales</taxon>
        <taxon>Pirellulaceae</taxon>
        <taxon>Aureliella</taxon>
    </lineage>
</organism>
<evidence type="ECO:0000313" key="3">
    <source>
        <dbReference type="Proteomes" id="UP000318017"/>
    </source>
</evidence>